<evidence type="ECO:0000256" key="4">
    <source>
        <dbReference type="ARBA" id="ARBA00022989"/>
    </source>
</evidence>
<dbReference type="InterPro" id="IPR018076">
    <property type="entry name" value="T2SS_GspF_dom"/>
</dbReference>
<reference evidence="8 9" key="1">
    <citation type="submission" date="2010-12" db="EMBL/GenBank/DDBJ databases">
        <title>The Genome Sequence of Coprobacillus sp. strain 29_1.</title>
        <authorList>
            <consortium name="The Broad Institute Genome Sequencing Platform"/>
            <person name="Earl A."/>
            <person name="Ward D."/>
            <person name="Feldgarden M."/>
            <person name="Gevers D."/>
            <person name="Daigneault M."/>
            <person name="Sibley C.D."/>
            <person name="White A."/>
            <person name="Strauss J."/>
            <person name="Allen-Vercoe E."/>
            <person name="Young S.K."/>
            <person name="Zeng Q."/>
            <person name="Gargeya S."/>
            <person name="Fitzgerald M."/>
            <person name="Haas B."/>
            <person name="Abouelleil A."/>
            <person name="Alvarado L."/>
            <person name="Arachchi H.M."/>
            <person name="Berlin A."/>
            <person name="Brown A."/>
            <person name="Chapman S.B."/>
            <person name="Chen Z."/>
            <person name="Dunbar C."/>
            <person name="Freedman E."/>
            <person name="Gearin G."/>
            <person name="Gellesch M."/>
            <person name="Goldberg J."/>
            <person name="Griggs A."/>
            <person name="Gujja S."/>
            <person name="Heilman E."/>
            <person name="Heiman D."/>
            <person name="Howarth C."/>
            <person name="Larson L."/>
            <person name="Lui A."/>
            <person name="MacDonald P.J.P."/>
            <person name="Mehta T."/>
            <person name="Montmayeur A."/>
            <person name="Murphy C."/>
            <person name="Neiman D."/>
            <person name="Pearson M."/>
            <person name="Priest M."/>
            <person name="Roberts A."/>
            <person name="Saif S."/>
            <person name="Shea T."/>
            <person name="Shenoy N."/>
            <person name="Sisk P."/>
            <person name="Stolte C."/>
            <person name="Sykes S."/>
            <person name="White J."/>
            <person name="Yandava C."/>
            <person name="Nusbaum C."/>
            <person name="Birren B."/>
        </authorList>
    </citation>
    <scope>NUCLEOTIDE SEQUENCE [LARGE SCALE GENOMIC DNA]</scope>
    <source>
        <strain evidence="8 9">29_1</strain>
    </source>
</reference>
<comment type="caution">
    <text evidence="8">The sequence shown here is derived from an EMBL/GenBank/DDBJ whole genome shotgun (WGS) entry which is preliminary data.</text>
</comment>
<evidence type="ECO:0000313" key="9">
    <source>
        <dbReference type="Proteomes" id="UP000003157"/>
    </source>
</evidence>
<dbReference type="Pfam" id="PF00482">
    <property type="entry name" value="T2SSF"/>
    <property type="match status" value="1"/>
</dbReference>
<feature type="transmembrane region" description="Helical" evidence="6">
    <location>
        <begin position="263"/>
        <end position="285"/>
    </location>
</feature>
<dbReference type="Proteomes" id="UP000003157">
    <property type="component" value="Unassembled WGS sequence"/>
</dbReference>
<dbReference type="AlphaFoldDB" id="E7GEK8"/>
<feature type="transmembrane region" description="Helical" evidence="6">
    <location>
        <begin position="153"/>
        <end position="175"/>
    </location>
</feature>
<evidence type="ECO:0000256" key="3">
    <source>
        <dbReference type="ARBA" id="ARBA00022692"/>
    </source>
</evidence>
<dbReference type="GO" id="GO:0005886">
    <property type="term" value="C:plasma membrane"/>
    <property type="evidence" value="ECO:0007669"/>
    <property type="project" value="UniProtKB-SubCell"/>
</dbReference>
<sequence length="291" mass="33730">MVDSYILIQTACISLFLGLIEISYLLFGKKQRDNKIFAKEIEKREGIHHITRFELLKRKFLNTNSYQNYYKWLDKQMNLSFDEKNTPEGIIRMQEIAVLSGLIVFLMMVWIVPPFITIIILLIFAAIVFYPIFYYQNIISTKNSQFDKSLPMFINQVILSIKCGVSLENAFGFALRGMDKTLVQREYAKMVAELKIYSDDIPKVFMNLNRRVHTEECERFCNIIVSGLKNGNKMSDILKSEYERISDNQIVALKKKADSKKNLGTAINILLIFVPVILLLIIPMLRIGEMA</sequence>
<dbReference type="GeneID" id="78231576"/>
<accession>E7GEK8</accession>
<dbReference type="PANTHER" id="PTHR35007:SF2">
    <property type="entry name" value="PILUS ASSEMBLE PROTEIN"/>
    <property type="match status" value="1"/>
</dbReference>
<evidence type="ECO:0000259" key="7">
    <source>
        <dbReference type="Pfam" id="PF00482"/>
    </source>
</evidence>
<keyword evidence="3 6" id="KW-0812">Transmembrane</keyword>
<feature type="transmembrane region" description="Helical" evidence="6">
    <location>
        <begin position="102"/>
        <end position="133"/>
    </location>
</feature>
<dbReference type="STRING" id="100884.GCA_000269565_03840"/>
<keyword evidence="2" id="KW-1003">Cell membrane</keyword>
<name>E7GEK8_9FIRM</name>
<dbReference type="PANTHER" id="PTHR35007">
    <property type="entry name" value="INTEGRAL MEMBRANE PROTEIN-RELATED"/>
    <property type="match status" value="1"/>
</dbReference>
<evidence type="ECO:0000256" key="2">
    <source>
        <dbReference type="ARBA" id="ARBA00022475"/>
    </source>
</evidence>
<evidence type="ECO:0000256" key="5">
    <source>
        <dbReference type="ARBA" id="ARBA00023136"/>
    </source>
</evidence>
<evidence type="ECO:0000256" key="6">
    <source>
        <dbReference type="SAM" id="Phobius"/>
    </source>
</evidence>
<evidence type="ECO:0000256" key="1">
    <source>
        <dbReference type="ARBA" id="ARBA00004651"/>
    </source>
</evidence>
<proteinExistence type="predicted"/>
<evidence type="ECO:0000313" key="8">
    <source>
        <dbReference type="EMBL" id="EFW03459.1"/>
    </source>
</evidence>
<keyword evidence="9" id="KW-1185">Reference proteome</keyword>
<gene>
    <name evidence="8" type="ORF">HMPREF9488_03150</name>
</gene>
<feature type="transmembrane region" description="Helical" evidence="6">
    <location>
        <begin position="6"/>
        <end position="27"/>
    </location>
</feature>
<feature type="domain" description="Type II secretion system protein GspF" evidence="7">
    <location>
        <begin position="153"/>
        <end position="281"/>
    </location>
</feature>
<dbReference type="HOGENOM" id="CLU_955497_0_0_9"/>
<comment type="subcellular location">
    <subcellularLocation>
        <location evidence="1">Cell membrane</location>
        <topology evidence="1">Multi-pass membrane protein</topology>
    </subcellularLocation>
</comment>
<dbReference type="EMBL" id="ADKX01000046">
    <property type="protein sequence ID" value="EFW03459.1"/>
    <property type="molecule type" value="Genomic_DNA"/>
</dbReference>
<keyword evidence="4 6" id="KW-1133">Transmembrane helix</keyword>
<dbReference type="RefSeq" id="WP_008790232.1">
    <property type="nucleotide sequence ID" value="NZ_AKCB01000004.1"/>
</dbReference>
<protein>
    <recommendedName>
        <fullName evidence="7">Type II secretion system protein GspF domain-containing protein</fullName>
    </recommendedName>
</protein>
<organism evidence="8 9">
    <name type="scientific">Coprobacillus cateniformis</name>
    <dbReference type="NCBI Taxonomy" id="100884"/>
    <lineage>
        <taxon>Bacteria</taxon>
        <taxon>Bacillati</taxon>
        <taxon>Bacillota</taxon>
        <taxon>Erysipelotrichia</taxon>
        <taxon>Erysipelotrichales</taxon>
        <taxon>Coprobacillaceae</taxon>
        <taxon>Coprobacillus</taxon>
    </lineage>
</organism>
<keyword evidence="5 6" id="KW-0472">Membrane</keyword>
<dbReference type="OrthoDB" id="10014595at2"/>